<keyword evidence="6 9" id="KW-1133">Transmembrane helix</keyword>
<dbReference type="Gene3D" id="3.30.70.3220">
    <property type="match status" value="1"/>
</dbReference>
<comment type="subcellular location">
    <subcellularLocation>
        <location evidence="1 9">Cell membrane</location>
        <topology evidence="1 9">Multi-pass membrane protein</topology>
    </subcellularLocation>
</comment>
<feature type="domain" description="SecDF P1 head subdomain" evidence="12">
    <location>
        <begin position="125"/>
        <end position="223"/>
    </location>
</feature>
<comment type="function">
    <text evidence="9">Part of the Sec protein translocase complex. Interacts with the SecYEG preprotein conducting channel. SecDF uses the proton motive force (PMF) to complete protein translocation after the ATP-dependent function of SecA.</text>
</comment>
<evidence type="ECO:0000256" key="3">
    <source>
        <dbReference type="ARBA" id="ARBA00022475"/>
    </source>
</evidence>
<gene>
    <name evidence="9" type="primary">secD</name>
    <name evidence="13" type="ordered locus">Sgly_2115</name>
</gene>
<organism evidence="13 14">
    <name type="scientific">Syntrophobotulus glycolicus (strain DSM 8271 / FlGlyR)</name>
    <dbReference type="NCBI Taxonomy" id="645991"/>
    <lineage>
        <taxon>Bacteria</taxon>
        <taxon>Bacillati</taxon>
        <taxon>Bacillota</taxon>
        <taxon>Clostridia</taxon>
        <taxon>Eubacteriales</taxon>
        <taxon>Desulfitobacteriaceae</taxon>
        <taxon>Syntrophobotulus</taxon>
    </lineage>
</organism>
<evidence type="ECO:0000313" key="14">
    <source>
        <dbReference type="Proteomes" id="UP000007488"/>
    </source>
</evidence>
<dbReference type="SUPFAM" id="SSF82866">
    <property type="entry name" value="Multidrug efflux transporter AcrB transmembrane domain"/>
    <property type="match status" value="1"/>
</dbReference>
<dbReference type="RefSeq" id="WP_013625273.1">
    <property type="nucleotide sequence ID" value="NC_015172.1"/>
</dbReference>
<keyword evidence="4 9" id="KW-0812">Transmembrane</keyword>
<evidence type="ECO:0000313" key="13">
    <source>
        <dbReference type="EMBL" id="ADY56406.1"/>
    </source>
</evidence>
<evidence type="ECO:0000256" key="7">
    <source>
        <dbReference type="ARBA" id="ARBA00023010"/>
    </source>
</evidence>
<dbReference type="Pfam" id="PF21760">
    <property type="entry name" value="SecD_1st"/>
    <property type="match status" value="1"/>
</dbReference>
<dbReference type="Pfam" id="PF22599">
    <property type="entry name" value="SecDF_P1_head"/>
    <property type="match status" value="1"/>
</dbReference>
<comment type="similarity">
    <text evidence="9">Belongs to the SecD/SecF family. SecD subfamily.</text>
</comment>
<dbReference type="GO" id="GO:0006605">
    <property type="term" value="P:protein targeting"/>
    <property type="evidence" value="ECO:0007669"/>
    <property type="project" value="UniProtKB-UniRule"/>
</dbReference>
<dbReference type="OrthoDB" id="9805019at2"/>
<name>F0T262_SYNGF</name>
<dbReference type="Proteomes" id="UP000007488">
    <property type="component" value="Chromosome"/>
</dbReference>
<sequence length="415" mass="44371">MKRGNFVKLIACLIVIALAVGFSISPLSNPESGIPLGLDLRGGVHLVLQAEPKADGSEITADDMDKAKAIIEQRVNGMGVSEPYIQVDQGKKRVIVELAGIQDPDKAVSLLKTTAKLTFRDAEGNILLDGSELKEAKATTETSSGVAKHVVQIKFTSEGTKKFAEITTKNLNKNIGIYLDEDMIQNPRVNSPITTGEGIIEGYASLEEAAQYAVLLRSGSLPVSMTIAEKRQVGALLGADSINKSMQASLYAVIFIFLFMLLLYRLPGLVANLSLIVFALITLWILKGFGTVLTLPGIAGFILSIGMAVDLDIIVYERIKEEIALGKSLRSAVDAGFSRAIMTVFDSNTTTLICAATLIILSGSSAAVKGFAVTLAIGILVSFVTAITFTRWILRLIVGINPRIPITWFGAKEGA</sequence>
<dbReference type="InterPro" id="IPR055344">
    <property type="entry name" value="SecD_SecF_C_bact"/>
</dbReference>
<dbReference type="GO" id="GO:0065002">
    <property type="term" value="P:intracellular protein transmembrane transport"/>
    <property type="evidence" value="ECO:0007669"/>
    <property type="project" value="UniProtKB-UniRule"/>
</dbReference>
<dbReference type="InterPro" id="IPR048631">
    <property type="entry name" value="SecD_1st"/>
</dbReference>
<feature type="transmembrane region" description="Helical" evidence="9">
    <location>
        <begin position="337"/>
        <end position="361"/>
    </location>
</feature>
<dbReference type="EMBL" id="CP002547">
    <property type="protein sequence ID" value="ADY56406.1"/>
    <property type="molecule type" value="Genomic_DNA"/>
</dbReference>
<comment type="subunit">
    <text evidence="9">Forms a complex with SecF. Part of the essential Sec protein translocation apparatus which comprises SecA, SecYEG and auxiliary proteins SecDF. Other proteins may also be involved.</text>
</comment>
<evidence type="ECO:0000259" key="12">
    <source>
        <dbReference type="Pfam" id="PF22599"/>
    </source>
</evidence>
<dbReference type="InterPro" id="IPR022646">
    <property type="entry name" value="SecD/SecF_CS"/>
</dbReference>
<feature type="transmembrane region" description="Helical" evidence="9">
    <location>
        <begin position="298"/>
        <end position="316"/>
    </location>
</feature>
<feature type="domain" description="Protein export membrane protein SecD/SecF C-terminal" evidence="10">
    <location>
        <begin position="224"/>
        <end position="394"/>
    </location>
</feature>
<dbReference type="eggNOG" id="COG0342">
    <property type="taxonomic scope" value="Bacteria"/>
</dbReference>
<dbReference type="GO" id="GO:0005886">
    <property type="term" value="C:plasma membrane"/>
    <property type="evidence" value="ECO:0007669"/>
    <property type="project" value="UniProtKB-SubCell"/>
</dbReference>
<dbReference type="AlphaFoldDB" id="F0T262"/>
<evidence type="ECO:0000256" key="8">
    <source>
        <dbReference type="ARBA" id="ARBA00023136"/>
    </source>
</evidence>
<evidence type="ECO:0000259" key="10">
    <source>
        <dbReference type="Pfam" id="PF02355"/>
    </source>
</evidence>
<keyword evidence="3 9" id="KW-1003">Cell membrane</keyword>
<dbReference type="Pfam" id="PF02355">
    <property type="entry name" value="SecD_SecF_C"/>
    <property type="match status" value="1"/>
</dbReference>
<keyword evidence="14" id="KW-1185">Reference proteome</keyword>
<dbReference type="GO" id="GO:0043952">
    <property type="term" value="P:protein transport by the Sec complex"/>
    <property type="evidence" value="ECO:0007669"/>
    <property type="project" value="UniProtKB-UniRule"/>
</dbReference>
<evidence type="ECO:0000256" key="4">
    <source>
        <dbReference type="ARBA" id="ARBA00022692"/>
    </source>
</evidence>
<feature type="domain" description="Protein translocase subunit SecDF P1" evidence="11">
    <location>
        <begin position="64"/>
        <end position="123"/>
    </location>
</feature>
<evidence type="ECO:0000259" key="11">
    <source>
        <dbReference type="Pfam" id="PF21760"/>
    </source>
</evidence>
<keyword evidence="8 9" id="KW-0472">Membrane</keyword>
<dbReference type="InterPro" id="IPR048634">
    <property type="entry name" value="SecD_SecF_C"/>
</dbReference>
<dbReference type="InterPro" id="IPR022813">
    <property type="entry name" value="SecD/SecF_arch_bac"/>
</dbReference>
<comment type="caution">
    <text evidence="9">Lacks conserved residue(s) required for the propagation of feature annotation.</text>
</comment>
<evidence type="ECO:0000256" key="5">
    <source>
        <dbReference type="ARBA" id="ARBA00022927"/>
    </source>
</evidence>
<evidence type="ECO:0000256" key="9">
    <source>
        <dbReference type="HAMAP-Rule" id="MF_01463"/>
    </source>
</evidence>
<reference evidence="13 14" key="1">
    <citation type="journal article" date="2011" name="Stand. Genomic Sci.">
        <title>Complete genome sequence of Syntrophobotulus glycolicus type strain (FlGlyR).</title>
        <authorList>
            <person name="Han C."/>
            <person name="Mwirichia R."/>
            <person name="Chertkov O."/>
            <person name="Held B."/>
            <person name="Lapidus A."/>
            <person name="Nolan M."/>
            <person name="Lucas S."/>
            <person name="Hammon N."/>
            <person name="Deshpande S."/>
            <person name="Cheng J.F."/>
            <person name="Tapia R."/>
            <person name="Goodwin L."/>
            <person name="Pitluck S."/>
            <person name="Huntemann M."/>
            <person name="Liolios K."/>
            <person name="Ivanova N."/>
            <person name="Pagani I."/>
            <person name="Mavromatis K."/>
            <person name="Ovchinikova G."/>
            <person name="Pati A."/>
            <person name="Chen A."/>
            <person name="Palaniappan K."/>
            <person name="Land M."/>
            <person name="Hauser L."/>
            <person name="Brambilla E.M."/>
            <person name="Rohde M."/>
            <person name="Spring S."/>
            <person name="Sikorski J."/>
            <person name="Goker M."/>
            <person name="Woyke T."/>
            <person name="Bristow J."/>
            <person name="Eisen J.A."/>
            <person name="Markowitz V."/>
            <person name="Hugenholtz P."/>
            <person name="Kyrpides N.C."/>
            <person name="Klenk H.P."/>
            <person name="Detter J.C."/>
        </authorList>
    </citation>
    <scope>NUCLEOTIDE SEQUENCE [LARGE SCALE GENOMIC DNA]</scope>
    <source>
        <strain evidence="14">DSM 8271 / FlGlyR</strain>
    </source>
</reference>
<keyword evidence="2 9" id="KW-0813">Transport</keyword>
<dbReference type="NCBIfam" id="TIGR00916">
    <property type="entry name" value="2A0604s01"/>
    <property type="match status" value="1"/>
</dbReference>
<dbReference type="PANTHER" id="PTHR30081">
    <property type="entry name" value="PROTEIN-EXPORT MEMBRANE PROTEIN SEC"/>
    <property type="match status" value="1"/>
</dbReference>
<accession>F0T262</accession>
<dbReference type="Gene3D" id="1.20.1640.10">
    <property type="entry name" value="Multidrug efflux transporter AcrB transmembrane domain"/>
    <property type="match status" value="1"/>
</dbReference>
<evidence type="ECO:0000256" key="6">
    <source>
        <dbReference type="ARBA" id="ARBA00022989"/>
    </source>
</evidence>
<dbReference type="NCBIfam" id="TIGR01129">
    <property type="entry name" value="secD"/>
    <property type="match status" value="1"/>
</dbReference>
<dbReference type="HAMAP" id="MF_01463_B">
    <property type="entry name" value="SecD_B"/>
    <property type="match status" value="1"/>
</dbReference>
<feature type="transmembrane region" description="Helical" evidence="9">
    <location>
        <begin position="248"/>
        <end position="264"/>
    </location>
</feature>
<dbReference type="InterPro" id="IPR005791">
    <property type="entry name" value="SecD"/>
</dbReference>
<dbReference type="PANTHER" id="PTHR30081:SF1">
    <property type="entry name" value="PROTEIN TRANSLOCASE SUBUNIT SECD"/>
    <property type="match status" value="1"/>
</dbReference>
<dbReference type="STRING" id="645991.Sgly_2115"/>
<feature type="transmembrane region" description="Helical" evidence="9">
    <location>
        <begin position="373"/>
        <end position="394"/>
    </location>
</feature>
<keyword evidence="7 9" id="KW-0811">Translocation</keyword>
<proteinExistence type="inferred from homology"/>
<dbReference type="GO" id="GO:0015450">
    <property type="term" value="F:protein-transporting ATPase activity"/>
    <property type="evidence" value="ECO:0007669"/>
    <property type="project" value="InterPro"/>
</dbReference>
<protein>
    <recommendedName>
        <fullName evidence="9">Protein translocase subunit SecD</fullName>
    </recommendedName>
</protein>
<dbReference type="Pfam" id="PF07549">
    <property type="entry name" value="Sec_GG"/>
    <property type="match status" value="1"/>
</dbReference>
<evidence type="ECO:0000256" key="1">
    <source>
        <dbReference type="ARBA" id="ARBA00004651"/>
    </source>
</evidence>
<dbReference type="InterPro" id="IPR054384">
    <property type="entry name" value="SecDF_P1_head"/>
</dbReference>
<reference evidence="14" key="2">
    <citation type="submission" date="2011-02" db="EMBL/GenBank/DDBJ databases">
        <title>The complete genome of Syntrophobotulus glycolicus DSM 8271.</title>
        <authorList>
            <person name="Lucas S."/>
            <person name="Copeland A."/>
            <person name="Lapidus A."/>
            <person name="Bruce D."/>
            <person name="Goodwin L."/>
            <person name="Pitluck S."/>
            <person name="Kyrpides N."/>
            <person name="Mavromatis K."/>
            <person name="Pagani I."/>
            <person name="Ivanova N."/>
            <person name="Mikhailova N."/>
            <person name="Chertkov O."/>
            <person name="Held B."/>
            <person name="Detter J.C."/>
            <person name="Tapia R."/>
            <person name="Han C."/>
            <person name="Land M."/>
            <person name="Hauser L."/>
            <person name="Markowitz V."/>
            <person name="Cheng J.-F."/>
            <person name="Hugenholtz P."/>
            <person name="Woyke T."/>
            <person name="Wu D."/>
            <person name="Spring S."/>
            <person name="Schroeder M."/>
            <person name="Brambilla E."/>
            <person name="Klenk H.-P."/>
            <person name="Eisen J.A."/>
        </authorList>
    </citation>
    <scope>NUCLEOTIDE SEQUENCE [LARGE SCALE GENOMIC DNA]</scope>
    <source>
        <strain evidence="14">DSM 8271 / FlGlyR</strain>
    </source>
</reference>
<feature type="transmembrane region" description="Helical" evidence="9">
    <location>
        <begin position="269"/>
        <end position="286"/>
    </location>
</feature>
<evidence type="ECO:0000256" key="2">
    <source>
        <dbReference type="ARBA" id="ARBA00022448"/>
    </source>
</evidence>
<dbReference type="HOGENOM" id="CLU_007894_4_2_9"/>
<dbReference type="KEGG" id="sgy:Sgly_2115"/>
<keyword evidence="5 9" id="KW-0653">Protein transport</keyword>